<keyword evidence="4" id="KW-0472">Membrane</keyword>
<evidence type="ECO:0008006" key="7">
    <source>
        <dbReference type="Google" id="ProtNLM"/>
    </source>
</evidence>
<dbReference type="AlphaFoldDB" id="A0A6C0FGF0"/>
<keyword evidence="5" id="KW-0325">Glycoprotein</keyword>
<keyword evidence="3" id="KW-0808">Transferase</keyword>
<evidence type="ECO:0000256" key="1">
    <source>
        <dbReference type="ARBA" id="ARBA00004606"/>
    </source>
</evidence>
<dbReference type="InterPro" id="IPR003406">
    <property type="entry name" value="Glyco_trans_14"/>
</dbReference>
<dbReference type="PANTHER" id="PTHR31042">
    <property type="entry name" value="CORE-2/I-BRANCHING BETA-1,6-N-ACETYLGLUCOSAMINYLTRANSFERASE FAMILY PROTEIN-RELATED"/>
    <property type="match status" value="1"/>
</dbReference>
<dbReference type="InterPro" id="IPR044174">
    <property type="entry name" value="BC10-like"/>
</dbReference>
<organism evidence="6">
    <name type="scientific">viral metagenome</name>
    <dbReference type="NCBI Taxonomy" id="1070528"/>
    <lineage>
        <taxon>unclassified sequences</taxon>
        <taxon>metagenomes</taxon>
        <taxon>organismal metagenomes</taxon>
    </lineage>
</organism>
<dbReference type="GO" id="GO:0016757">
    <property type="term" value="F:glycosyltransferase activity"/>
    <property type="evidence" value="ECO:0007669"/>
    <property type="project" value="UniProtKB-KW"/>
</dbReference>
<comment type="subcellular location">
    <subcellularLocation>
        <location evidence="1">Membrane</location>
        <topology evidence="1">Single-pass type II membrane protein</topology>
    </subcellularLocation>
</comment>
<evidence type="ECO:0000256" key="4">
    <source>
        <dbReference type="ARBA" id="ARBA00023136"/>
    </source>
</evidence>
<name>A0A6C0FGF0_9ZZZZ</name>
<protein>
    <recommendedName>
        <fullName evidence="7">Glycosyltransferase</fullName>
    </recommendedName>
</protein>
<accession>A0A6C0FGF0</accession>
<dbReference type="GO" id="GO:0016020">
    <property type="term" value="C:membrane"/>
    <property type="evidence" value="ECO:0007669"/>
    <property type="project" value="UniProtKB-SubCell"/>
</dbReference>
<evidence type="ECO:0000256" key="2">
    <source>
        <dbReference type="ARBA" id="ARBA00022676"/>
    </source>
</evidence>
<dbReference type="PANTHER" id="PTHR31042:SF150">
    <property type="entry name" value="OS06G0661900 PROTEIN"/>
    <property type="match status" value="1"/>
</dbReference>
<evidence type="ECO:0000256" key="3">
    <source>
        <dbReference type="ARBA" id="ARBA00022679"/>
    </source>
</evidence>
<evidence type="ECO:0000256" key="5">
    <source>
        <dbReference type="ARBA" id="ARBA00023180"/>
    </source>
</evidence>
<evidence type="ECO:0000313" key="6">
    <source>
        <dbReference type="EMBL" id="QHT38095.1"/>
    </source>
</evidence>
<sequence length="262" mass="31403">MKKIAFCFLIYDIIHGEALWKTFFENVDKNKYIICIHYKYDKQLAYFENYKIKNCIETKYADISLVQAQNLLLENALQDKEVEHFVFLSDTCVPFKNFDYIYNFLDENYSHFNVTDQKQCFPRCNKSIELIDKQIINKASQWCILNKKHANIMVNEKDYLKWFNYSETVPDEHCYITKIFYNNLQDELITTNNIATGATTFVNWQGMDYKYPSKRGLKYYNNISKEEIIYILQSDSIFGRKFKNTCIKDFLCKEYLESIKTN</sequence>
<proteinExistence type="predicted"/>
<dbReference type="Pfam" id="PF02485">
    <property type="entry name" value="Branch"/>
    <property type="match status" value="1"/>
</dbReference>
<keyword evidence="2" id="KW-0328">Glycosyltransferase</keyword>
<dbReference type="EMBL" id="MN738825">
    <property type="protein sequence ID" value="QHT38095.1"/>
    <property type="molecule type" value="Genomic_DNA"/>
</dbReference>
<reference evidence="6" key="1">
    <citation type="journal article" date="2020" name="Nature">
        <title>Giant virus diversity and host interactions through global metagenomics.</title>
        <authorList>
            <person name="Schulz F."/>
            <person name="Roux S."/>
            <person name="Paez-Espino D."/>
            <person name="Jungbluth S."/>
            <person name="Walsh D.A."/>
            <person name="Denef V.J."/>
            <person name="McMahon K.D."/>
            <person name="Konstantinidis K.T."/>
            <person name="Eloe-Fadrosh E.A."/>
            <person name="Kyrpides N.C."/>
            <person name="Woyke T."/>
        </authorList>
    </citation>
    <scope>NUCLEOTIDE SEQUENCE</scope>
    <source>
        <strain evidence="6">GVMAG-S-ERX556049-19</strain>
    </source>
</reference>